<dbReference type="Proteomes" id="UP000636110">
    <property type="component" value="Unassembled WGS sequence"/>
</dbReference>
<reference evidence="4 5" key="1">
    <citation type="submission" date="2019-11" db="EMBL/GenBank/DDBJ databases">
        <title>Description of Pedobacter sp. LMG 31462T.</title>
        <authorList>
            <person name="Carlier A."/>
            <person name="Qi S."/>
            <person name="Vandamme P."/>
        </authorList>
    </citation>
    <scope>NUCLEOTIDE SEQUENCE [LARGE SCALE GENOMIC DNA]</scope>
    <source>
        <strain evidence="4 5">LMG 31462</strain>
    </source>
</reference>
<sequence length="219" mass="25158">MVKKEPTEAIKSRLLTERKLIDAVGAIIKAKGYRALGVNEIAREAKVTKKLIYRYFENVDRLIETYVIEKDYWLSYKKNISNDIEGINKKSALVDTISSLLEKQFEYFWNEEEMQKIILWEISERTVLLDSMCKVRAEQGDILLEMSDPYFKNSPVSLRGVSALLVSGIYYMVLHAKKNDSTICGLDINSAEGRAEVQKSIRHIVEWAFQAGKAKNKII</sequence>
<protein>
    <submittedName>
        <fullName evidence="4">TetR family transcriptional regulator</fullName>
    </submittedName>
</protein>
<feature type="DNA-binding region" description="H-T-H motif" evidence="2">
    <location>
        <begin position="37"/>
        <end position="56"/>
    </location>
</feature>
<feature type="domain" description="HTH tetR-type" evidence="3">
    <location>
        <begin position="14"/>
        <end position="74"/>
    </location>
</feature>
<keyword evidence="1 2" id="KW-0238">DNA-binding</keyword>
<dbReference type="PANTHER" id="PTHR30328:SF54">
    <property type="entry name" value="HTH-TYPE TRANSCRIPTIONAL REPRESSOR SCO4008"/>
    <property type="match status" value="1"/>
</dbReference>
<organism evidence="4 5">
    <name type="scientific">Pedobacter gandavensis</name>
    <dbReference type="NCBI Taxonomy" id="2679963"/>
    <lineage>
        <taxon>Bacteria</taxon>
        <taxon>Pseudomonadati</taxon>
        <taxon>Bacteroidota</taxon>
        <taxon>Sphingobacteriia</taxon>
        <taxon>Sphingobacteriales</taxon>
        <taxon>Sphingobacteriaceae</taxon>
        <taxon>Pedobacter</taxon>
    </lineage>
</organism>
<evidence type="ECO:0000259" key="3">
    <source>
        <dbReference type="PROSITE" id="PS50977"/>
    </source>
</evidence>
<dbReference type="Pfam" id="PF00440">
    <property type="entry name" value="TetR_N"/>
    <property type="match status" value="1"/>
</dbReference>
<evidence type="ECO:0000256" key="2">
    <source>
        <dbReference type="PROSITE-ProRule" id="PRU00335"/>
    </source>
</evidence>
<evidence type="ECO:0000313" key="5">
    <source>
        <dbReference type="Proteomes" id="UP000636110"/>
    </source>
</evidence>
<dbReference type="PANTHER" id="PTHR30328">
    <property type="entry name" value="TRANSCRIPTIONAL REPRESSOR"/>
    <property type="match status" value="1"/>
</dbReference>
<dbReference type="InterPro" id="IPR050109">
    <property type="entry name" value="HTH-type_TetR-like_transc_reg"/>
</dbReference>
<dbReference type="PRINTS" id="PR00455">
    <property type="entry name" value="HTHTETR"/>
</dbReference>
<dbReference type="SUPFAM" id="SSF46689">
    <property type="entry name" value="Homeodomain-like"/>
    <property type="match status" value="1"/>
</dbReference>
<name>A0ABR6F2P9_9SPHI</name>
<dbReference type="InterPro" id="IPR009057">
    <property type="entry name" value="Homeodomain-like_sf"/>
</dbReference>
<dbReference type="InterPro" id="IPR001647">
    <property type="entry name" value="HTH_TetR"/>
</dbReference>
<dbReference type="PROSITE" id="PS50977">
    <property type="entry name" value="HTH_TETR_2"/>
    <property type="match status" value="1"/>
</dbReference>
<gene>
    <name evidence="4" type="ORF">GM920_23185</name>
</gene>
<dbReference type="EMBL" id="WNXC01000012">
    <property type="protein sequence ID" value="MBB2151815.1"/>
    <property type="molecule type" value="Genomic_DNA"/>
</dbReference>
<evidence type="ECO:0000256" key="1">
    <source>
        <dbReference type="ARBA" id="ARBA00023125"/>
    </source>
</evidence>
<comment type="caution">
    <text evidence="4">The sequence shown here is derived from an EMBL/GenBank/DDBJ whole genome shotgun (WGS) entry which is preliminary data.</text>
</comment>
<dbReference type="Gene3D" id="1.10.357.10">
    <property type="entry name" value="Tetracycline Repressor, domain 2"/>
    <property type="match status" value="1"/>
</dbReference>
<proteinExistence type="predicted"/>
<keyword evidence="5" id="KW-1185">Reference proteome</keyword>
<evidence type="ECO:0000313" key="4">
    <source>
        <dbReference type="EMBL" id="MBB2151815.1"/>
    </source>
</evidence>
<accession>A0ABR6F2P9</accession>
<dbReference type="RefSeq" id="WP_182961794.1">
    <property type="nucleotide sequence ID" value="NZ_WNXC01000012.1"/>
</dbReference>